<evidence type="ECO:0000313" key="1">
    <source>
        <dbReference type="EMBL" id="RYQ82860.1"/>
    </source>
</evidence>
<reference evidence="1 2" key="1">
    <citation type="submission" date="2019-01" db="EMBL/GenBank/DDBJ databases">
        <title>Sequencing of cultivated peanut Arachis hypogaea provides insights into genome evolution and oil improvement.</title>
        <authorList>
            <person name="Chen X."/>
        </authorList>
    </citation>
    <scope>NUCLEOTIDE SEQUENCE [LARGE SCALE GENOMIC DNA]</scope>
    <source>
        <strain evidence="2">cv. Fuhuasheng</strain>
        <tissue evidence="1">Leaves</tissue>
    </source>
</reference>
<dbReference type="AlphaFoldDB" id="A0A444WZP0"/>
<comment type="caution">
    <text evidence="1">The sequence shown here is derived from an EMBL/GenBank/DDBJ whole genome shotgun (WGS) entry which is preliminary data.</text>
</comment>
<name>A0A444WZP0_ARAHY</name>
<proteinExistence type="predicted"/>
<evidence type="ECO:0000313" key="2">
    <source>
        <dbReference type="Proteomes" id="UP000289738"/>
    </source>
</evidence>
<protein>
    <submittedName>
        <fullName evidence="1">Uncharacterized protein</fullName>
    </submittedName>
</protein>
<dbReference type="Gene3D" id="2.40.50.140">
    <property type="entry name" value="Nucleic acid-binding proteins"/>
    <property type="match status" value="1"/>
</dbReference>
<organism evidence="1 2">
    <name type="scientific">Arachis hypogaea</name>
    <name type="common">Peanut</name>
    <dbReference type="NCBI Taxonomy" id="3818"/>
    <lineage>
        <taxon>Eukaryota</taxon>
        <taxon>Viridiplantae</taxon>
        <taxon>Streptophyta</taxon>
        <taxon>Embryophyta</taxon>
        <taxon>Tracheophyta</taxon>
        <taxon>Spermatophyta</taxon>
        <taxon>Magnoliopsida</taxon>
        <taxon>eudicotyledons</taxon>
        <taxon>Gunneridae</taxon>
        <taxon>Pentapetalae</taxon>
        <taxon>rosids</taxon>
        <taxon>fabids</taxon>
        <taxon>Fabales</taxon>
        <taxon>Fabaceae</taxon>
        <taxon>Papilionoideae</taxon>
        <taxon>50 kb inversion clade</taxon>
        <taxon>dalbergioids sensu lato</taxon>
        <taxon>Dalbergieae</taxon>
        <taxon>Pterocarpus clade</taxon>
        <taxon>Arachis</taxon>
    </lineage>
</organism>
<dbReference type="EMBL" id="SDMP01000020">
    <property type="protein sequence ID" value="RYQ82860.1"/>
    <property type="molecule type" value="Genomic_DNA"/>
</dbReference>
<dbReference type="Proteomes" id="UP000289738">
    <property type="component" value="Chromosome B10"/>
</dbReference>
<sequence length="125" mass="13729">MLWNQEAKIILGKSANDIRDLMKDANENACLKAFEPIIDRNFLFKLSISHKNVTSIDQAYNAVKISDDVALISLYSSHNSSIDIGNPIIDIENSVALMQDSDTESIFESGLDTPGKCVIADSAPR</sequence>
<keyword evidence="2" id="KW-1185">Reference proteome</keyword>
<accession>A0A444WZP0</accession>
<dbReference type="InterPro" id="IPR012340">
    <property type="entry name" value="NA-bd_OB-fold"/>
</dbReference>
<gene>
    <name evidence="1" type="ORF">Ahy_B10g101428</name>
</gene>